<evidence type="ECO:0000256" key="4">
    <source>
        <dbReference type="ARBA" id="ARBA00022525"/>
    </source>
</evidence>
<comment type="similarity">
    <text evidence="2 8">Belongs to the alpha/beta interferon family.</text>
</comment>
<keyword evidence="4" id="KW-0964">Secreted</keyword>
<dbReference type="SUPFAM" id="SSF47266">
    <property type="entry name" value="4-helical cytokines"/>
    <property type="match status" value="1"/>
</dbReference>
<dbReference type="GO" id="GO:0051607">
    <property type="term" value="P:defense response to virus"/>
    <property type="evidence" value="ECO:0007669"/>
    <property type="project" value="UniProtKB-KW"/>
</dbReference>
<dbReference type="Proteomes" id="UP000261480">
    <property type="component" value="Unplaced"/>
</dbReference>
<dbReference type="GeneID" id="106921384"/>
<dbReference type="KEGG" id="pmei:106921384"/>
<dbReference type="PANTHER" id="PTHR11691:SF73">
    <property type="entry name" value="INTERFERON BETA"/>
    <property type="match status" value="1"/>
</dbReference>
<evidence type="ECO:0000256" key="8">
    <source>
        <dbReference type="RuleBase" id="RU000436"/>
    </source>
</evidence>
<evidence type="ECO:0000256" key="9">
    <source>
        <dbReference type="SAM" id="SignalP"/>
    </source>
</evidence>
<dbReference type="InterPro" id="IPR000471">
    <property type="entry name" value="Interferon_alpha/beta/delta"/>
</dbReference>
<dbReference type="OrthoDB" id="8924072at2759"/>
<keyword evidence="5 9" id="KW-0732">Signal</keyword>
<dbReference type="PANTHER" id="PTHR11691">
    <property type="entry name" value="TYPE I INTERFERON"/>
    <property type="match status" value="1"/>
</dbReference>
<keyword evidence="3 8" id="KW-0202">Cytokine</keyword>
<dbReference type="GO" id="GO:0005126">
    <property type="term" value="F:cytokine receptor binding"/>
    <property type="evidence" value="ECO:0007669"/>
    <property type="project" value="InterPro"/>
</dbReference>
<dbReference type="GO" id="GO:0005615">
    <property type="term" value="C:extracellular space"/>
    <property type="evidence" value="ECO:0007669"/>
    <property type="project" value="UniProtKB-KW"/>
</dbReference>
<protein>
    <submittedName>
        <fullName evidence="10">Uncharacterized protein</fullName>
    </submittedName>
</protein>
<dbReference type="STRING" id="48701.ENSPMEP00000029842"/>
<evidence type="ECO:0000256" key="2">
    <source>
        <dbReference type="ARBA" id="ARBA00011033"/>
    </source>
</evidence>
<dbReference type="GO" id="GO:0006955">
    <property type="term" value="P:immune response"/>
    <property type="evidence" value="ECO:0007669"/>
    <property type="project" value="UniProtKB-ARBA"/>
</dbReference>
<evidence type="ECO:0000256" key="5">
    <source>
        <dbReference type="ARBA" id="ARBA00022729"/>
    </source>
</evidence>
<sequence>MQSRIFYACVFLGLFCACSALSCRWMEHRFRPYSGNSLDLLDVMAKNMTNSTDGEDTVPFPDHLYSQASKASAEGKLSFAVHILKEVSALFEEDQSSASWQEVTVENFLNVVNRQADELHSCIKGHSHMKKRNTKLHLYFKRLSNEILAKMGHSADAWELIRREVKVCLIKADLLVSSLLSPPSSN</sequence>
<evidence type="ECO:0000313" key="11">
    <source>
        <dbReference type="Proteomes" id="UP000261480"/>
    </source>
</evidence>
<accession>A0A3B3YR49</accession>
<dbReference type="Gene3D" id="1.20.1250.10">
    <property type="match status" value="1"/>
</dbReference>
<proteinExistence type="inferred from homology"/>
<keyword evidence="7" id="KW-1015">Disulfide bond</keyword>
<feature type="signal peptide" evidence="9">
    <location>
        <begin position="1"/>
        <end position="20"/>
    </location>
</feature>
<evidence type="ECO:0000256" key="1">
    <source>
        <dbReference type="ARBA" id="ARBA00004613"/>
    </source>
</evidence>
<dbReference type="PROSITE" id="PS51257">
    <property type="entry name" value="PROKAR_LIPOPROTEIN"/>
    <property type="match status" value="1"/>
</dbReference>
<reference evidence="10" key="2">
    <citation type="submission" date="2025-09" db="UniProtKB">
        <authorList>
            <consortium name="Ensembl"/>
        </authorList>
    </citation>
    <scope>IDENTIFICATION</scope>
</reference>
<evidence type="ECO:0000256" key="3">
    <source>
        <dbReference type="ARBA" id="ARBA00022514"/>
    </source>
</evidence>
<dbReference type="AlphaFoldDB" id="A0A3B3YR49"/>
<dbReference type="GO" id="GO:0043330">
    <property type="term" value="P:response to exogenous dsRNA"/>
    <property type="evidence" value="ECO:0007669"/>
    <property type="project" value="TreeGrafter"/>
</dbReference>
<dbReference type="Ensembl" id="ENSPMET00000021283.1">
    <property type="protein sequence ID" value="ENSPMEP00000029842.1"/>
    <property type="gene ID" value="ENSPMEG00000015892.1"/>
</dbReference>
<dbReference type="SMART" id="SM00076">
    <property type="entry name" value="IFabd"/>
    <property type="match status" value="1"/>
</dbReference>
<dbReference type="RefSeq" id="XP_014848538.1">
    <property type="nucleotide sequence ID" value="XM_014993052.1"/>
</dbReference>
<keyword evidence="11" id="KW-1185">Reference proteome</keyword>
<dbReference type="Pfam" id="PF00143">
    <property type="entry name" value="Interferon"/>
    <property type="match status" value="1"/>
</dbReference>
<dbReference type="InterPro" id="IPR009079">
    <property type="entry name" value="4_helix_cytokine-like_core"/>
</dbReference>
<reference evidence="10" key="1">
    <citation type="submission" date="2025-08" db="UniProtKB">
        <authorList>
            <consortium name="Ensembl"/>
        </authorList>
    </citation>
    <scope>IDENTIFICATION</scope>
</reference>
<evidence type="ECO:0000256" key="6">
    <source>
        <dbReference type="ARBA" id="ARBA00023118"/>
    </source>
</evidence>
<keyword evidence="6 8" id="KW-0051">Antiviral defense</keyword>
<comment type="subcellular location">
    <subcellularLocation>
        <location evidence="1">Secreted</location>
    </subcellularLocation>
</comment>
<evidence type="ECO:0000256" key="7">
    <source>
        <dbReference type="ARBA" id="ARBA00023157"/>
    </source>
</evidence>
<organism evidence="10 11">
    <name type="scientific">Poecilia mexicana</name>
    <dbReference type="NCBI Taxonomy" id="48701"/>
    <lineage>
        <taxon>Eukaryota</taxon>
        <taxon>Metazoa</taxon>
        <taxon>Chordata</taxon>
        <taxon>Craniata</taxon>
        <taxon>Vertebrata</taxon>
        <taxon>Euteleostomi</taxon>
        <taxon>Actinopterygii</taxon>
        <taxon>Neopterygii</taxon>
        <taxon>Teleostei</taxon>
        <taxon>Neoteleostei</taxon>
        <taxon>Acanthomorphata</taxon>
        <taxon>Ovalentaria</taxon>
        <taxon>Atherinomorphae</taxon>
        <taxon>Cyprinodontiformes</taxon>
        <taxon>Poeciliidae</taxon>
        <taxon>Poeciliinae</taxon>
        <taxon>Poecilia</taxon>
    </lineage>
</organism>
<feature type="chain" id="PRO_5017389667" evidence="9">
    <location>
        <begin position="21"/>
        <end position="186"/>
    </location>
</feature>
<evidence type="ECO:0000313" key="10">
    <source>
        <dbReference type="Ensembl" id="ENSPMEP00000029842.1"/>
    </source>
</evidence>
<dbReference type="GO" id="GO:0005125">
    <property type="term" value="F:cytokine activity"/>
    <property type="evidence" value="ECO:0007669"/>
    <property type="project" value="UniProtKB-KW"/>
</dbReference>
<name>A0A3B3YR49_9TELE</name>